<keyword evidence="2" id="KW-1185">Reference proteome</keyword>
<reference evidence="2" key="2">
    <citation type="submission" date="2015-01" db="EMBL/GenBank/DDBJ databases">
        <title>Evolutionary Origins and Diversification of the Mycorrhizal Mutualists.</title>
        <authorList>
            <consortium name="DOE Joint Genome Institute"/>
            <consortium name="Mycorrhizal Genomics Consortium"/>
            <person name="Kohler A."/>
            <person name="Kuo A."/>
            <person name="Nagy L.G."/>
            <person name="Floudas D."/>
            <person name="Copeland A."/>
            <person name="Barry K.W."/>
            <person name="Cichocki N."/>
            <person name="Veneault-Fourrey C."/>
            <person name="LaButti K."/>
            <person name="Lindquist E.A."/>
            <person name="Lipzen A."/>
            <person name="Lundell T."/>
            <person name="Morin E."/>
            <person name="Murat C."/>
            <person name="Riley R."/>
            <person name="Ohm R."/>
            <person name="Sun H."/>
            <person name="Tunlid A."/>
            <person name="Henrissat B."/>
            <person name="Grigoriev I.V."/>
            <person name="Hibbett D.S."/>
            <person name="Martin F."/>
        </authorList>
    </citation>
    <scope>NUCLEOTIDE SEQUENCE [LARGE SCALE GENOMIC DNA]</scope>
    <source>
        <strain evidence="2">Marx 270</strain>
    </source>
</reference>
<accession>A0A0C3PRF6</accession>
<dbReference type="Proteomes" id="UP000054217">
    <property type="component" value="Unassembled WGS sequence"/>
</dbReference>
<dbReference type="HOGENOM" id="CLU_149497_0_0_1"/>
<dbReference type="OrthoDB" id="3177772at2759"/>
<proteinExistence type="predicted"/>
<sequence>WPVQDPLKEALERAASTHYMSPLPAFDVNGIAIDPVDYHRLLCGAIVQVHFALFHYSIRGDRKSIFLTAAREIRVLRAPLLAPCNPLKRGGLGYDMSSTANKKSHLVCLSLLCMVQS</sequence>
<feature type="non-terminal residue" evidence="1">
    <location>
        <position position="1"/>
    </location>
</feature>
<evidence type="ECO:0000313" key="2">
    <source>
        <dbReference type="Proteomes" id="UP000054217"/>
    </source>
</evidence>
<reference evidence="1 2" key="1">
    <citation type="submission" date="2014-04" db="EMBL/GenBank/DDBJ databases">
        <authorList>
            <consortium name="DOE Joint Genome Institute"/>
            <person name="Kuo A."/>
            <person name="Kohler A."/>
            <person name="Costa M.D."/>
            <person name="Nagy L.G."/>
            <person name="Floudas D."/>
            <person name="Copeland A."/>
            <person name="Barry K.W."/>
            <person name="Cichocki N."/>
            <person name="Veneault-Fourrey C."/>
            <person name="LaButti K."/>
            <person name="Lindquist E.A."/>
            <person name="Lipzen A."/>
            <person name="Lundell T."/>
            <person name="Morin E."/>
            <person name="Murat C."/>
            <person name="Sun H."/>
            <person name="Tunlid A."/>
            <person name="Henrissat B."/>
            <person name="Grigoriev I.V."/>
            <person name="Hibbett D.S."/>
            <person name="Martin F."/>
            <person name="Nordberg H.P."/>
            <person name="Cantor M.N."/>
            <person name="Hua S.X."/>
        </authorList>
    </citation>
    <scope>NUCLEOTIDE SEQUENCE [LARGE SCALE GENOMIC DNA]</scope>
    <source>
        <strain evidence="1 2">Marx 270</strain>
    </source>
</reference>
<name>A0A0C3PRF6_PISTI</name>
<dbReference type="EMBL" id="KN831950">
    <property type="protein sequence ID" value="KIO11184.1"/>
    <property type="molecule type" value="Genomic_DNA"/>
</dbReference>
<dbReference type="AlphaFoldDB" id="A0A0C3PRF6"/>
<protein>
    <submittedName>
        <fullName evidence="1">Uncharacterized protein</fullName>
    </submittedName>
</protein>
<dbReference type="InParanoid" id="A0A0C3PRF6"/>
<gene>
    <name evidence="1" type="ORF">M404DRAFT_128063</name>
</gene>
<evidence type="ECO:0000313" key="1">
    <source>
        <dbReference type="EMBL" id="KIO11184.1"/>
    </source>
</evidence>
<organism evidence="1 2">
    <name type="scientific">Pisolithus tinctorius Marx 270</name>
    <dbReference type="NCBI Taxonomy" id="870435"/>
    <lineage>
        <taxon>Eukaryota</taxon>
        <taxon>Fungi</taxon>
        <taxon>Dikarya</taxon>
        <taxon>Basidiomycota</taxon>
        <taxon>Agaricomycotina</taxon>
        <taxon>Agaricomycetes</taxon>
        <taxon>Agaricomycetidae</taxon>
        <taxon>Boletales</taxon>
        <taxon>Sclerodermatineae</taxon>
        <taxon>Pisolithaceae</taxon>
        <taxon>Pisolithus</taxon>
    </lineage>
</organism>